<dbReference type="Proteomes" id="UP000806378">
    <property type="component" value="Unassembled WGS sequence"/>
</dbReference>
<keyword evidence="1" id="KW-1133">Transmembrane helix</keyword>
<protein>
    <submittedName>
        <fullName evidence="2">Uncharacterized protein</fullName>
    </submittedName>
</protein>
<evidence type="ECO:0000256" key="1">
    <source>
        <dbReference type="SAM" id="Phobius"/>
    </source>
</evidence>
<evidence type="ECO:0000313" key="3">
    <source>
        <dbReference type="Proteomes" id="UP000806378"/>
    </source>
</evidence>
<name>A0A8T0CYM5_CORYI</name>
<sequence>MKKSTYINKNYLAIPLGLAGLCNDQGLLLDFDSKSHTDGLLCHWDNFFGLFSRTSWARSLRFCYLFGPIIVLESFYHIIDLGLANMAKEIQIQCRRQIKMRQRDFAKRLRASLCDDLEEACGPTKIS</sequence>
<organism evidence="2 3">
    <name type="scientific">Corymbia citriodora subsp. variegata</name>
    <dbReference type="NCBI Taxonomy" id="360336"/>
    <lineage>
        <taxon>Eukaryota</taxon>
        <taxon>Viridiplantae</taxon>
        <taxon>Streptophyta</taxon>
        <taxon>Embryophyta</taxon>
        <taxon>Tracheophyta</taxon>
        <taxon>Spermatophyta</taxon>
        <taxon>Magnoliopsida</taxon>
        <taxon>eudicotyledons</taxon>
        <taxon>Gunneridae</taxon>
        <taxon>Pentapetalae</taxon>
        <taxon>rosids</taxon>
        <taxon>malvids</taxon>
        <taxon>Myrtales</taxon>
        <taxon>Myrtaceae</taxon>
        <taxon>Myrtoideae</taxon>
        <taxon>Eucalypteae</taxon>
        <taxon>Corymbia</taxon>
    </lineage>
</organism>
<accession>A0A8T0CYM5</accession>
<keyword evidence="1" id="KW-0472">Membrane</keyword>
<dbReference type="EMBL" id="MU089541">
    <property type="protein sequence ID" value="KAF7851446.1"/>
    <property type="molecule type" value="Genomic_DNA"/>
</dbReference>
<evidence type="ECO:0000313" key="2">
    <source>
        <dbReference type="EMBL" id="KAF7851446.1"/>
    </source>
</evidence>
<dbReference type="Gramene" id="rna-gnl|WGS:JABURB|Cocit.L3874.1">
    <property type="protein sequence ID" value="cds-KAF7851446.1"/>
    <property type="gene ID" value="gene-BT93_L3874"/>
</dbReference>
<comment type="caution">
    <text evidence="2">The sequence shown here is derived from an EMBL/GenBank/DDBJ whole genome shotgun (WGS) entry which is preliminary data.</text>
</comment>
<keyword evidence="3" id="KW-1185">Reference proteome</keyword>
<reference evidence="2" key="1">
    <citation type="submission" date="2020-05" db="EMBL/GenBank/DDBJ databases">
        <title>WGS assembly of Corymbia citriodora subspecies variegata.</title>
        <authorList>
            <person name="Barry K."/>
            <person name="Hundley H."/>
            <person name="Shu S."/>
            <person name="Jenkins J."/>
            <person name="Grimwood J."/>
            <person name="Baten A."/>
        </authorList>
    </citation>
    <scope>NUCLEOTIDE SEQUENCE</scope>
    <source>
        <strain evidence="2">CV2-018</strain>
    </source>
</reference>
<feature type="transmembrane region" description="Helical" evidence="1">
    <location>
        <begin position="62"/>
        <end position="79"/>
    </location>
</feature>
<keyword evidence="1" id="KW-0812">Transmembrane</keyword>
<gene>
    <name evidence="2" type="ORF">BT93_L3874</name>
</gene>
<proteinExistence type="predicted"/>
<dbReference type="AlphaFoldDB" id="A0A8T0CYM5"/>